<comment type="subunit">
    <text evidence="2 4">Homodimer.</text>
</comment>
<protein>
    <recommendedName>
        <fullName evidence="4">Dirigent protein</fullName>
    </recommendedName>
</protein>
<dbReference type="EMBL" id="JAMRDG010000001">
    <property type="protein sequence ID" value="KAJ3701116.1"/>
    <property type="molecule type" value="Genomic_DNA"/>
</dbReference>
<dbReference type="AlphaFoldDB" id="A0AAD5ZNF0"/>
<dbReference type="Pfam" id="PF03018">
    <property type="entry name" value="Dirigent"/>
    <property type="match status" value="1"/>
</dbReference>
<evidence type="ECO:0000313" key="5">
    <source>
        <dbReference type="EMBL" id="KAJ3701116.1"/>
    </source>
</evidence>
<keyword evidence="4" id="KW-0052">Apoplast</keyword>
<evidence type="ECO:0000256" key="2">
    <source>
        <dbReference type="ARBA" id="ARBA00011738"/>
    </source>
</evidence>
<dbReference type="GO" id="GO:0009699">
    <property type="term" value="P:phenylpropanoid biosynthetic process"/>
    <property type="evidence" value="ECO:0007669"/>
    <property type="project" value="UniProtKB-ARBA"/>
</dbReference>
<dbReference type="GO" id="GO:0048046">
    <property type="term" value="C:apoplast"/>
    <property type="evidence" value="ECO:0007669"/>
    <property type="project" value="UniProtKB-SubCell"/>
</dbReference>
<dbReference type="InterPro" id="IPR004265">
    <property type="entry name" value="Dirigent"/>
</dbReference>
<evidence type="ECO:0000256" key="4">
    <source>
        <dbReference type="RuleBase" id="RU363099"/>
    </source>
</evidence>
<evidence type="ECO:0000313" key="6">
    <source>
        <dbReference type="Proteomes" id="UP001210211"/>
    </source>
</evidence>
<gene>
    <name evidence="5" type="ORF">LUZ61_004821</name>
</gene>
<comment type="function">
    <text evidence="4">Dirigent proteins impart stereoselectivity on the phenoxy radical-coupling reaction, yielding optically active lignans from two molecules of coniferyl alcohol in the biosynthesis of lignans, flavonolignans, and alkaloids and thus plays a central role in plant secondary metabolism.</text>
</comment>
<dbReference type="Proteomes" id="UP001210211">
    <property type="component" value="Unassembled WGS sequence"/>
</dbReference>
<reference evidence="5 6" key="1">
    <citation type="journal article" date="2022" name="Cell">
        <title>Repeat-based holocentromeres influence genome architecture and karyotype evolution.</title>
        <authorList>
            <person name="Hofstatter P.G."/>
            <person name="Thangavel G."/>
            <person name="Lux T."/>
            <person name="Neumann P."/>
            <person name="Vondrak T."/>
            <person name="Novak P."/>
            <person name="Zhang M."/>
            <person name="Costa L."/>
            <person name="Castellani M."/>
            <person name="Scott A."/>
            <person name="Toegelov H."/>
            <person name="Fuchs J."/>
            <person name="Mata-Sucre Y."/>
            <person name="Dias Y."/>
            <person name="Vanzela A.L.L."/>
            <person name="Huettel B."/>
            <person name="Almeida C.C.S."/>
            <person name="Simkova H."/>
            <person name="Souza G."/>
            <person name="Pedrosa-Harand A."/>
            <person name="Macas J."/>
            <person name="Mayer K.F.X."/>
            <person name="Houben A."/>
            <person name="Marques A."/>
        </authorList>
    </citation>
    <scope>NUCLEOTIDE SEQUENCE [LARGE SCALE GENOMIC DNA]</scope>
    <source>
        <strain evidence="5">RhyTen1mFocal</strain>
    </source>
</reference>
<evidence type="ECO:0000256" key="3">
    <source>
        <dbReference type="ARBA" id="ARBA00022525"/>
    </source>
</evidence>
<keyword evidence="6" id="KW-1185">Reference proteome</keyword>
<dbReference type="InterPro" id="IPR044859">
    <property type="entry name" value="Allene_oxi_cyc_Dirigent"/>
</dbReference>
<dbReference type="PANTHER" id="PTHR21495">
    <property type="entry name" value="NUCLEOPORIN-RELATED"/>
    <property type="match status" value="1"/>
</dbReference>
<accession>A0AAD5ZNF0</accession>
<name>A0AAD5ZNF0_9POAL</name>
<keyword evidence="3 4" id="KW-0964">Secreted</keyword>
<comment type="caution">
    <text evidence="5">The sequence shown here is derived from an EMBL/GenBank/DDBJ whole genome shotgun (WGS) entry which is preliminary data.</text>
</comment>
<dbReference type="Gene3D" id="2.40.480.10">
    <property type="entry name" value="Allene oxide cyclase-like"/>
    <property type="match status" value="1"/>
</dbReference>
<proteinExistence type="inferred from homology"/>
<comment type="similarity">
    <text evidence="1 4">Belongs to the plant dirigent protein family.</text>
</comment>
<organism evidence="5 6">
    <name type="scientific">Rhynchospora tenuis</name>
    <dbReference type="NCBI Taxonomy" id="198213"/>
    <lineage>
        <taxon>Eukaryota</taxon>
        <taxon>Viridiplantae</taxon>
        <taxon>Streptophyta</taxon>
        <taxon>Embryophyta</taxon>
        <taxon>Tracheophyta</taxon>
        <taxon>Spermatophyta</taxon>
        <taxon>Magnoliopsida</taxon>
        <taxon>Liliopsida</taxon>
        <taxon>Poales</taxon>
        <taxon>Cyperaceae</taxon>
        <taxon>Cyperoideae</taxon>
        <taxon>Rhynchosporeae</taxon>
        <taxon>Rhynchospora</taxon>
    </lineage>
</organism>
<evidence type="ECO:0000256" key="1">
    <source>
        <dbReference type="ARBA" id="ARBA00010746"/>
    </source>
</evidence>
<comment type="subcellular location">
    <subcellularLocation>
        <location evidence="4">Secreted</location>
        <location evidence="4">Extracellular space</location>
        <location evidence="4">Apoplast</location>
    </subcellularLocation>
</comment>
<sequence length="173" mass="19315">MAKSTFKIAQVPPNFPLQQTEFYFHLYLHHTYAGPNRNQSSIATANQPFSFGNINVNDWPLYDGPGSDAKLVARAQGLHIQSGMRTGENWYNALSIVFEDARFKGSSLQVVGAVVERGEWAIVGGTGEFTLAQGVIYKTFYYQNRNLGNVIELDIHGFYLPMRVGTSFWSLGV</sequence>